<dbReference type="AlphaFoldDB" id="A0A5J6V7P4"/>
<reference evidence="3 4" key="1">
    <citation type="submission" date="2019-09" db="EMBL/GenBank/DDBJ databases">
        <title>Serinicoccus pratensis sp. nov., isolated from meadow soil.</title>
        <authorList>
            <person name="Zhang W."/>
        </authorList>
    </citation>
    <scope>NUCLEOTIDE SEQUENCE [LARGE SCALE GENOMIC DNA]</scope>
    <source>
        <strain evidence="3 4">W204</strain>
    </source>
</reference>
<accession>A0A5J6V7P4</accession>
<dbReference type="Proteomes" id="UP000326546">
    <property type="component" value="Chromosome"/>
</dbReference>
<feature type="region of interest" description="Disordered" evidence="1">
    <location>
        <begin position="62"/>
        <end position="83"/>
    </location>
</feature>
<evidence type="ECO:0000256" key="1">
    <source>
        <dbReference type="SAM" id="MobiDB-lite"/>
    </source>
</evidence>
<dbReference type="InterPro" id="IPR002109">
    <property type="entry name" value="Glutaredoxin"/>
</dbReference>
<sequence length="83" mass="9066">MPDSERQVVIYWRPGCGFCARLKSSLGADGDKAVWVNIWQDEEAAAFVRSVNDGNEVVPTVVIDGTPHTNPDPALVRDRLAEG</sequence>
<dbReference type="InterPro" id="IPR036249">
    <property type="entry name" value="Thioredoxin-like_sf"/>
</dbReference>
<keyword evidence="4" id="KW-1185">Reference proteome</keyword>
<dbReference type="Pfam" id="PF00462">
    <property type="entry name" value="Glutaredoxin"/>
    <property type="match status" value="1"/>
</dbReference>
<evidence type="ECO:0000313" key="3">
    <source>
        <dbReference type="EMBL" id="QFG70110.1"/>
    </source>
</evidence>
<dbReference type="OrthoDB" id="8991911at2"/>
<dbReference type="GO" id="GO:0045454">
    <property type="term" value="P:cell redox homeostasis"/>
    <property type="evidence" value="ECO:0007669"/>
    <property type="project" value="TreeGrafter"/>
</dbReference>
<dbReference type="Gene3D" id="3.40.30.10">
    <property type="entry name" value="Glutaredoxin"/>
    <property type="match status" value="1"/>
</dbReference>
<proteinExistence type="predicted"/>
<dbReference type="InterPro" id="IPR051548">
    <property type="entry name" value="Grx-like_ET"/>
</dbReference>
<organism evidence="3 4">
    <name type="scientific">Ornithinimicrobium pratense</name>
    <dbReference type="NCBI Taxonomy" id="2593973"/>
    <lineage>
        <taxon>Bacteria</taxon>
        <taxon>Bacillati</taxon>
        <taxon>Actinomycetota</taxon>
        <taxon>Actinomycetes</taxon>
        <taxon>Micrococcales</taxon>
        <taxon>Ornithinimicrobiaceae</taxon>
        <taxon>Ornithinimicrobium</taxon>
    </lineage>
</organism>
<dbReference type="KEGG" id="serw:FY030_03210"/>
<name>A0A5J6V7P4_9MICO</name>
<gene>
    <name evidence="3" type="ORF">FY030_03210</name>
</gene>
<dbReference type="GO" id="GO:0009055">
    <property type="term" value="F:electron transfer activity"/>
    <property type="evidence" value="ECO:0007669"/>
    <property type="project" value="TreeGrafter"/>
</dbReference>
<dbReference type="PROSITE" id="PS51354">
    <property type="entry name" value="GLUTAREDOXIN_2"/>
    <property type="match status" value="1"/>
</dbReference>
<feature type="domain" description="Glutaredoxin" evidence="2">
    <location>
        <begin position="8"/>
        <end position="66"/>
    </location>
</feature>
<dbReference type="PANTHER" id="PTHR34386">
    <property type="entry name" value="GLUTAREDOXIN"/>
    <property type="match status" value="1"/>
</dbReference>
<dbReference type="EMBL" id="CP044427">
    <property type="protein sequence ID" value="QFG70110.1"/>
    <property type="molecule type" value="Genomic_DNA"/>
</dbReference>
<evidence type="ECO:0000313" key="4">
    <source>
        <dbReference type="Proteomes" id="UP000326546"/>
    </source>
</evidence>
<dbReference type="PANTHER" id="PTHR34386:SF1">
    <property type="entry name" value="GLUTAREDOXIN-LIKE PROTEIN NRDH"/>
    <property type="match status" value="1"/>
</dbReference>
<dbReference type="SUPFAM" id="SSF52833">
    <property type="entry name" value="Thioredoxin-like"/>
    <property type="match status" value="1"/>
</dbReference>
<evidence type="ECO:0000259" key="2">
    <source>
        <dbReference type="Pfam" id="PF00462"/>
    </source>
</evidence>
<protein>
    <submittedName>
        <fullName evidence="3">NrdH-redoxin</fullName>
    </submittedName>
</protein>